<dbReference type="PANTHER" id="PTHR33734">
    <property type="entry name" value="LYSM DOMAIN-CONTAINING GPI-ANCHORED PROTEIN 2"/>
    <property type="match status" value="1"/>
</dbReference>
<dbReference type="Pfam" id="PF01476">
    <property type="entry name" value="LysM"/>
    <property type="match status" value="2"/>
</dbReference>
<dbReference type="SMART" id="SM00257">
    <property type="entry name" value="LysM"/>
    <property type="match status" value="2"/>
</dbReference>
<accession>A0A9X2RKI4</accession>
<dbReference type="Proteomes" id="UP001142610">
    <property type="component" value="Unassembled WGS sequence"/>
</dbReference>
<dbReference type="EMBL" id="JANIBC010000007">
    <property type="protein sequence ID" value="MCQ8185672.1"/>
    <property type="molecule type" value="Genomic_DNA"/>
</dbReference>
<reference evidence="2" key="1">
    <citation type="submission" date="2022-07" db="EMBL/GenBank/DDBJ databases">
        <title>Parvularcula maris sp. nov., an algicidal bacterium isolated from seawater.</title>
        <authorList>
            <person name="Li F."/>
        </authorList>
    </citation>
    <scope>NUCLEOTIDE SEQUENCE</scope>
    <source>
        <strain evidence="2">BGMRC 0090</strain>
    </source>
</reference>
<organism evidence="2 3">
    <name type="scientific">Parvularcula maris</name>
    <dbReference type="NCBI Taxonomy" id="2965077"/>
    <lineage>
        <taxon>Bacteria</taxon>
        <taxon>Pseudomonadati</taxon>
        <taxon>Pseudomonadota</taxon>
        <taxon>Alphaproteobacteria</taxon>
        <taxon>Parvularculales</taxon>
        <taxon>Parvularculaceae</taxon>
        <taxon>Parvularcula</taxon>
    </lineage>
</organism>
<dbReference type="InterPro" id="IPR018392">
    <property type="entry name" value="LysM"/>
</dbReference>
<feature type="domain" description="LysM" evidence="1">
    <location>
        <begin position="106"/>
        <end position="151"/>
    </location>
</feature>
<feature type="domain" description="LysM" evidence="1">
    <location>
        <begin position="184"/>
        <end position="228"/>
    </location>
</feature>
<evidence type="ECO:0000259" key="1">
    <source>
        <dbReference type="PROSITE" id="PS51782"/>
    </source>
</evidence>
<dbReference type="Gene3D" id="3.10.350.10">
    <property type="entry name" value="LysM domain"/>
    <property type="match status" value="2"/>
</dbReference>
<dbReference type="RefSeq" id="WP_256619562.1">
    <property type="nucleotide sequence ID" value="NZ_JANIBC010000007.1"/>
</dbReference>
<evidence type="ECO:0000313" key="3">
    <source>
        <dbReference type="Proteomes" id="UP001142610"/>
    </source>
</evidence>
<gene>
    <name evidence="2" type="ORF">NOG11_09715</name>
</gene>
<dbReference type="InterPro" id="IPR036779">
    <property type="entry name" value="LysM_dom_sf"/>
</dbReference>
<evidence type="ECO:0000313" key="2">
    <source>
        <dbReference type="EMBL" id="MCQ8185672.1"/>
    </source>
</evidence>
<dbReference type="CDD" id="cd00118">
    <property type="entry name" value="LysM"/>
    <property type="match status" value="2"/>
</dbReference>
<sequence>MRNIKFEKASKLATGLLGATVLAACTTAPRDEAVVEIIRGEEAVVPAGLGYDRYQVGMAGDRYGPSPVGYQPSGTGGSYQGFAAAREAHRLYDEITAEGMDGGCEPVVSVSYGDTLSDVAEYCDTPVAALLAANPSIRSPHHLRAGQRVAIPRVRGNVYEGMRSAALPIRRAPVIPAAYTGDTMRYVVRYGDTISEIAARYGTSTGAILALNPLIDPYALQPGDKLLLPAGATVLTPRQSRTTRVVHTREAAPATTGPVVVNINGSGHVAAPTPSTSVAINVNQPSQPMATVNRVVTTPVIERTVTVPAAQRSLGQPGVHYEMIGTTTPTVVAAAPTARVSLPASTVGHVAAAPSREALRYQASLPSDGRSYNDLGTACMRINASGEQEVYRVAASASGPSCGADKPVRLYKASN</sequence>
<dbReference type="PROSITE" id="PS51782">
    <property type="entry name" value="LYSM"/>
    <property type="match status" value="2"/>
</dbReference>
<proteinExistence type="predicted"/>
<dbReference type="AlphaFoldDB" id="A0A9X2RKI4"/>
<comment type="caution">
    <text evidence="2">The sequence shown here is derived from an EMBL/GenBank/DDBJ whole genome shotgun (WGS) entry which is preliminary data.</text>
</comment>
<dbReference type="PROSITE" id="PS51257">
    <property type="entry name" value="PROKAR_LIPOPROTEIN"/>
    <property type="match status" value="1"/>
</dbReference>
<keyword evidence="3" id="KW-1185">Reference proteome</keyword>
<protein>
    <submittedName>
        <fullName evidence="2">LysM peptidoglycan-binding domain-containing protein</fullName>
    </submittedName>
</protein>
<dbReference type="SUPFAM" id="SSF54106">
    <property type="entry name" value="LysM domain"/>
    <property type="match status" value="2"/>
</dbReference>
<dbReference type="PANTHER" id="PTHR33734:SF22">
    <property type="entry name" value="MEMBRANE-BOUND LYTIC MUREIN TRANSGLYCOSYLASE D"/>
    <property type="match status" value="1"/>
</dbReference>
<name>A0A9X2RKI4_9PROT</name>